<gene>
    <name evidence="8" type="ORF">H0H81_006386</name>
</gene>
<dbReference type="InterPro" id="IPR037202">
    <property type="entry name" value="ESCRT_assembly_dom"/>
</dbReference>
<dbReference type="GO" id="GO:0000813">
    <property type="term" value="C:ESCRT I complex"/>
    <property type="evidence" value="ECO:0007669"/>
    <property type="project" value="InterPro"/>
</dbReference>
<evidence type="ECO:0000256" key="2">
    <source>
        <dbReference type="ARBA" id="ARBA00022448"/>
    </source>
</evidence>
<sequence length="313" mass="35025">MSVVVEAAFQAQSRYCSIIEYFLDHECETKPAERLDHGGRRNVDKRAGGLDVDFGLQSIIVGTIILWNSGRNVPCIPTTTTTGMSSLTLSMDEEVRLYTNNADREKYNNLATLFGITVALDYLERAFVRDSITAAEYSPACTRLIAQYKTMLKLVGDSVPSIEEFMSRYRMDHPAALHRLKVGVPATVEHSSEAGPETGKWVAETTQVTLISRPRMNGGSFRLQSFITFMDALKLRLRAKDQLHPILQDLVTGYARFKGSKDWEGRSRMVGWLITLNAMKASEEITEEQSRQVQFLGSLYKSLSESVLSPAPL</sequence>
<dbReference type="PANTHER" id="PTHR12937">
    <property type="entry name" value="VACUOLAR PROTEIN SORTING 28, ISOFORM 2 VPS28"/>
    <property type="match status" value="1"/>
</dbReference>
<dbReference type="EMBL" id="JABCKI010005878">
    <property type="protein sequence ID" value="KAG5636919.1"/>
    <property type="molecule type" value="Genomic_DNA"/>
</dbReference>
<dbReference type="PANTHER" id="PTHR12937:SF0">
    <property type="entry name" value="VACUOLAR PROTEIN SORTING-ASSOCIATED PROTEIN 28 HOMOLOG"/>
    <property type="match status" value="1"/>
</dbReference>
<keyword evidence="2 5" id="KW-0813">Transport</keyword>
<dbReference type="GO" id="GO:0043328">
    <property type="term" value="P:protein transport to vacuole involved in ubiquitin-dependent protein catabolic process via the multivesicular body sorting pathway"/>
    <property type="evidence" value="ECO:0007669"/>
    <property type="project" value="TreeGrafter"/>
</dbReference>
<dbReference type="GO" id="GO:0044877">
    <property type="term" value="F:protein-containing complex binding"/>
    <property type="evidence" value="ECO:0007669"/>
    <property type="project" value="TreeGrafter"/>
</dbReference>
<evidence type="ECO:0000256" key="1">
    <source>
        <dbReference type="ARBA" id="ARBA00004177"/>
    </source>
</evidence>
<dbReference type="OrthoDB" id="2671at2759"/>
<dbReference type="InterPro" id="IPR037206">
    <property type="entry name" value="VPS28_C_sf"/>
</dbReference>
<dbReference type="PROSITE" id="PS51313">
    <property type="entry name" value="VPS28_N"/>
    <property type="match status" value="1"/>
</dbReference>
<feature type="domain" description="VPS28 N-terminal" evidence="7">
    <location>
        <begin position="84"/>
        <end position="190"/>
    </location>
</feature>
<organism evidence="8 9">
    <name type="scientific">Sphagnurus paluster</name>
    <dbReference type="NCBI Taxonomy" id="117069"/>
    <lineage>
        <taxon>Eukaryota</taxon>
        <taxon>Fungi</taxon>
        <taxon>Dikarya</taxon>
        <taxon>Basidiomycota</taxon>
        <taxon>Agaricomycotina</taxon>
        <taxon>Agaricomycetes</taxon>
        <taxon>Agaricomycetidae</taxon>
        <taxon>Agaricales</taxon>
        <taxon>Tricholomatineae</taxon>
        <taxon>Lyophyllaceae</taxon>
        <taxon>Sphagnurus</taxon>
    </lineage>
</organism>
<reference evidence="8" key="2">
    <citation type="submission" date="2021-10" db="EMBL/GenBank/DDBJ databases">
        <title>Phylogenomics reveals ancestral predisposition of the termite-cultivated fungus Termitomyces towards a domesticated lifestyle.</title>
        <authorList>
            <person name="Auxier B."/>
            <person name="Grum-Grzhimaylo A."/>
            <person name="Cardenas M.E."/>
            <person name="Lodge J.D."/>
            <person name="Laessoe T."/>
            <person name="Pedersen O."/>
            <person name="Smith M.E."/>
            <person name="Kuyper T.W."/>
            <person name="Franco-Molano E.A."/>
            <person name="Baroni T.J."/>
            <person name="Aanen D.K."/>
        </authorList>
    </citation>
    <scope>NUCLEOTIDE SEQUENCE</scope>
    <source>
        <strain evidence="8">D49</strain>
    </source>
</reference>
<protein>
    <recommendedName>
        <fullName evidence="10">ESCRT-I complex subunit VPS28</fullName>
    </recommendedName>
</protein>
<evidence type="ECO:0000256" key="4">
    <source>
        <dbReference type="ARBA" id="ARBA00022927"/>
    </source>
</evidence>
<dbReference type="Gene3D" id="1.20.1440.200">
    <property type="match status" value="1"/>
</dbReference>
<dbReference type="Pfam" id="PF03997">
    <property type="entry name" value="VPS28"/>
    <property type="match status" value="2"/>
</dbReference>
<comment type="subcellular location">
    <subcellularLocation>
        <location evidence="1">Endosome</location>
    </subcellularLocation>
</comment>
<dbReference type="InterPro" id="IPR017899">
    <property type="entry name" value="VPS28_C"/>
</dbReference>
<evidence type="ECO:0000313" key="9">
    <source>
        <dbReference type="Proteomes" id="UP000717328"/>
    </source>
</evidence>
<dbReference type="Gene3D" id="1.20.120.1130">
    <property type="match status" value="1"/>
</dbReference>
<reference evidence="8" key="1">
    <citation type="submission" date="2021-02" db="EMBL/GenBank/DDBJ databases">
        <authorList>
            <person name="Nieuwenhuis M."/>
            <person name="Van De Peppel L.J.J."/>
        </authorList>
    </citation>
    <scope>NUCLEOTIDE SEQUENCE</scope>
    <source>
        <strain evidence="8">D49</strain>
    </source>
</reference>
<keyword evidence="3" id="KW-0967">Endosome</keyword>
<comment type="caution">
    <text evidence="8">The sequence shown here is derived from an EMBL/GenBank/DDBJ whole genome shotgun (WGS) entry which is preliminary data.</text>
</comment>
<dbReference type="InterPro" id="IPR007143">
    <property type="entry name" value="Vps28"/>
</dbReference>
<name>A0A9P7FTS5_9AGAR</name>
<proteinExistence type="inferred from homology"/>
<dbReference type="Proteomes" id="UP000717328">
    <property type="component" value="Unassembled WGS sequence"/>
</dbReference>
<dbReference type="InterPro" id="IPR038358">
    <property type="entry name" value="VPS28_N_sf"/>
</dbReference>
<keyword evidence="9" id="KW-1185">Reference proteome</keyword>
<evidence type="ECO:0000259" key="7">
    <source>
        <dbReference type="PROSITE" id="PS51313"/>
    </source>
</evidence>
<evidence type="ECO:0000256" key="5">
    <source>
        <dbReference type="PROSITE-ProRule" id="PRU00642"/>
    </source>
</evidence>
<evidence type="ECO:0008006" key="10">
    <source>
        <dbReference type="Google" id="ProtNLM"/>
    </source>
</evidence>
<dbReference type="AlphaFoldDB" id="A0A9P7FTS5"/>
<dbReference type="InterPro" id="IPR017898">
    <property type="entry name" value="VPS28_N"/>
</dbReference>
<feature type="domain" description="VPS28 C-terminal" evidence="6">
    <location>
        <begin position="214"/>
        <end position="309"/>
    </location>
</feature>
<evidence type="ECO:0000313" key="8">
    <source>
        <dbReference type="EMBL" id="KAG5636919.1"/>
    </source>
</evidence>
<keyword evidence="4 5" id="KW-0653">Protein transport</keyword>
<comment type="similarity">
    <text evidence="5">Belongs to the VPS28 family.</text>
</comment>
<dbReference type="SUPFAM" id="SSF140427">
    <property type="entry name" value="VPS28 C-terminal domain-like"/>
    <property type="match status" value="1"/>
</dbReference>
<evidence type="ECO:0000259" key="6">
    <source>
        <dbReference type="PROSITE" id="PS51310"/>
    </source>
</evidence>
<evidence type="ECO:0000256" key="3">
    <source>
        <dbReference type="ARBA" id="ARBA00022753"/>
    </source>
</evidence>
<dbReference type="PROSITE" id="PS51310">
    <property type="entry name" value="VPS28_C"/>
    <property type="match status" value="1"/>
</dbReference>
<accession>A0A9P7FTS5</accession>
<dbReference type="SUPFAM" id="SSF140111">
    <property type="entry name" value="Endosomal sorting complex assembly domain"/>
    <property type="match status" value="1"/>
</dbReference>